<sequence length="88" mass="9546">MGTPPLEECTCGACVKFQPQITKTFVCFQAQKLKSNSTVDGIFCDPQIDGPSSSNSISRSSSTPPQASTSSLLPLLVWLWVCMADRQF</sequence>
<evidence type="ECO:0000313" key="3">
    <source>
        <dbReference type="Proteomes" id="UP001497482"/>
    </source>
</evidence>
<reference evidence="2 3" key="1">
    <citation type="submission" date="2024-04" db="EMBL/GenBank/DDBJ databases">
        <authorList>
            <person name="Waldvogel A.-M."/>
            <person name="Schoenle A."/>
        </authorList>
    </citation>
    <scope>NUCLEOTIDE SEQUENCE [LARGE SCALE GENOMIC DNA]</scope>
</reference>
<accession>A0AAV2JMN5</accession>
<protein>
    <submittedName>
        <fullName evidence="2">Uncharacterized protein</fullName>
    </submittedName>
</protein>
<feature type="compositionally biased region" description="Low complexity" evidence="1">
    <location>
        <begin position="51"/>
        <end position="69"/>
    </location>
</feature>
<dbReference type="EMBL" id="OZ035835">
    <property type="protein sequence ID" value="CAL1577297.1"/>
    <property type="molecule type" value="Genomic_DNA"/>
</dbReference>
<organism evidence="2 3">
    <name type="scientific">Knipowitschia caucasica</name>
    <name type="common">Caucasian dwarf goby</name>
    <name type="synonym">Pomatoschistus caucasicus</name>
    <dbReference type="NCBI Taxonomy" id="637954"/>
    <lineage>
        <taxon>Eukaryota</taxon>
        <taxon>Metazoa</taxon>
        <taxon>Chordata</taxon>
        <taxon>Craniata</taxon>
        <taxon>Vertebrata</taxon>
        <taxon>Euteleostomi</taxon>
        <taxon>Actinopterygii</taxon>
        <taxon>Neopterygii</taxon>
        <taxon>Teleostei</taxon>
        <taxon>Neoteleostei</taxon>
        <taxon>Acanthomorphata</taxon>
        <taxon>Gobiaria</taxon>
        <taxon>Gobiiformes</taxon>
        <taxon>Gobioidei</taxon>
        <taxon>Gobiidae</taxon>
        <taxon>Gobiinae</taxon>
        <taxon>Knipowitschia</taxon>
    </lineage>
</organism>
<dbReference type="Proteomes" id="UP001497482">
    <property type="component" value="Chromosome 13"/>
</dbReference>
<keyword evidence="3" id="KW-1185">Reference proteome</keyword>
<evidence type="ECO:0000256" key="1">
    <source>
        <dbReference type="SAM" id="MobiDB-lite"/>
    </source>
</evidence>
<dbReference type="AlphaFoldDB" id="A0AAV2JMN5"/>
<feature type="region of interest" description="Disordered" evidence="1">
    <location>
        <begin position="46"/>
        <end position="69"/>
    </location>
</feature>
<name>A0AAV2JMN5_KNICA</name>
<evidence type="ECO:0000313" key="2">
    <source>
        <dbReference type="EMBL" id="CAL1577297.1"/>
    </source>
</evidence>
<gene>
    <name evidence="2" type="ORF">KC01_LOCUS8667</name>
</gene>
<proteinExistence type="predicted"/>